<comment type="similarity">
    <text evidence="1 2">Belongs to the small heat shock protein (HSP20) family.</text>
</comment>
<dbReference type="GO" id="GO:0042026">
    <property type="term" value="P:protein refolding"/>
    <property type="evidence" value="ECO:0007669"/>
    <property type="project" value="TreeGrafter"/>
</dbReference>
<dbReference type="SUPFAM" id="SSF49764">
    <property type="entry name" value="HSP20-like chaperones"/>
    <property type="match status" value="1"/>
</dbReference>
<dbReference type="Gene3D" id="2.60.40.790">
    <property type="match status" value="1"/>
</dbReference>
<evidence type="ECO:0000259" key="3">
    <source>
        <dbReference type="PROSITE" id="PS01031"/>
    </source>
</evidence>
<dbReference type="PANTHER" id="PTHR45640">
    <property type="entry name" value="HEAT SHOCK PROTEIN HSP-12.2-RELATED"/>
    <property type="match status" value="1"/>
</dbReference>
<accession>A0AAV5SI22</accession>
<dbReference type="InterPro" id="IPR001436">
    <property type="entry name" value="Alpha-crystallin/sHSP_animal"/>
</dbReference>
<evidence type="ECO:0000256" key="2">
    <source>
        <dbReference type="RuleBase" id="RU003616"/>
    </source>
</evidence>
<protein>
    <recommendedName>
        <fullName evidence="3">SHSP domain-containing protein</fullName>
    </recommendedName>
</protein>
<name>A0AAV5SI22_9BILA</name>
<dbReference type="PROSITE" id="PS01031">
    <property type="entry name" value="SHSP"/>
    <property type="match status" value="1"/>
</dbReference>
<organism evidence="4 5">
    <name type="scientific">Pristionchus entomophagus</name>
    <dbReference type="NCBI Taxonomy" id="358040"/>
    <lineage>
        <taxon>Eukaryota</taxon>
        <taxon>Metazoa</taxon>
        <taxon>Ecdysozoa</taxon>
        <taxon>Nematoda</taxon>
        <taxon>Chromadorea</taxon>
        <taxon>Rhabditida</taxon>
        <taxon>Rhabditina</taxon>
        <taxon>Diplogasteromorpha</taxon>
        <taxon>Diplogasteroidea</taxon>
        <taxon>Neodiplogasteridae</taxon>
        <taxon>Pristionchus</taxon>
    </lineage>
</organism>
<proteinExistence type="inferred from homology"/>
<dbReference type="GO" id="GO:0009408">
    <property type="term" value="P:response to heat"/>
    <property type="evidence" value="ECO:0007669"/>
    <property type="project" value="TreeGrafter"/>
</dbReference>
<dbReference type="PRINTS" id="PR00299">
    <property type="entry name" value="ACRYSTALLIN"/>
</dbReference>
<sequence>AKMSCSPIESSTAEARQGRWDWPTHDGVIEVQNDSEKFVVHLDAQNFAPEEIEVKVVGRLMDIHAEHKSRKDGTRTLTRSFKLPEDVNEHAIKTFLSPRGTLVIKAFKNSCTSNPRILLHDKAWLGVAEKGMYTRSESLDCYPVQLIRE</sequence>
<dbReference type="GO" id="GO:0005634">
    <property type="term" value="C:nucleus"/>
    <property type="evidence" value="ECO:0007669"/>
    <property type="project" value="TreeGrafter"/>
</dbReference>
<dbReference type="InterPro" id="IPR002068">
    <property type="entry name" value="A-crystallin/Hsp20_dom"/>
</dbReference>
<evidence type="ECO:0000313" key="4">
    <source>
        <dbReference type="EMBL" id="GMS82549.1"/>
    </source>
</evidence>
<dbReference type="Proteomes" id="UP001432027">
    <property type="component" value="Unassembled WGS sequence"/>
</dbReference>
<keyword evidence="5" id="KW-1185">Reference proteome</keyword>
<gene>
    <name evidence="4" type="ORF">PENTCL1PPCAC_4724</name>
</gene>
<feature type="non-terminal residue" evidence="4">
    <location>
        <position position="1"/>
    </location>
</feature>
<dbReference type="GO" id="GO:0005737">
    <property type="term" value="C:cytoplasm"/>
    <property type="evidence" value="ECO:0007669"/>
    <property type="project" value="TreeGrafter"/>
</dbReference>
<dbReference type="EMBL" id="BTSX01000002">
    <property type="protein sequence ID" value="GMS82549.1"/>
    <property type="molecule type" value="Genomic_DNA"/>
</dbReference>
<evidence type="ECO:0000256" key="1">
    <source>
        <dbReference type="PROSITE-ProRule" id="PRU00285"/>
    </source>
</evidence>
<dbReference type="GO" id="GO:0051082">
    <property type="term" value="F:unfolded protein binding"/>
    <property type="evidence" value="ECO:0007669"/>
    <property type="project" value="TreeGrafter"/>
</dbReference>
<dbReference type="Pfam" id="PF00011">
    <property type="entry name" value="HSP20"/>
    <property type="match status" value="1"/>
</dbReference>
<reference evidence="4" key="1">
    <citation type="submission" date="2023-10" db="EMBL/GenBank/DDBJ databases">
        <title>Genome assembly of Pristionchus species.</title>
        <authorList>
            <person name="Yoshida K."/>
            <person name="Sommer R.J."/>
        </authorList>
    </citation>
    <scope>NUCLEOTIDE SEQUENCE</scope>
    <source>
        <strain evidence="4">RS0144</strain>
    </source>
</reference>
<dbReference type="PANTHER" id="PTHR45640:SF35">
    <property type="entry name" value="HEAT SHOCK PROTEIN HSP-12.2"/>
    <property type="match status" value="1"/>
</dbReference>
<dbReference type="CDD" id="cd06526">
    <property type="entry name" value="metazoan_ACD"/>
    <property type="match status" value="1"/>
</dbReference>
<evidence type="ECO:0000313" key="5">
    <source>
        <dbReference type="Proteomes" id="UP001432027"/>
    </source>
</evidence>
<comment type="caution">
    <text evidence="4">The sequence shown here is derived from an EMBL/GenBank/DDBJ whole genome shotgun (WGS) entry which is preliminary data.</text>
</comment>
<dbReference type="AlphaFoldDB" id="A0AAV5SI22"/>
<feature type="domain" description="SHSP" evidence="3">
    <location>
        <begin position="19"/>
        <end position="123"/>
    </location>
</feature>
<dbReference type="InterPro" id="IPR008978">
    <property type="entry name" value="HSP20-like_chaperone"/>
</dbReference>